<dbReference type="Proteomes" id="UP000678545">
    <property type="component" value="Unassembled WGS sequence"/>
</dbReference>
<evidence type="ECO:0000256" key="1">
    <source>
        <dbReference type="ARBA" id="ARBA00005369"/>
    </source>
</evidence>
<dbReference type="InterPro" id="IPR000682">
    <property type="entry name" value="PCMT"/>
</dbReference>
<reference evidence="4" key="1">
    <citation type="submission" date="2021-04" db="EMBL/GenBank/DDBJ databases">
        <title>novel species isolated from subtropical streams in China.</title>
        <authorList>
            <person name="Lu H."/>
        </authorList>
    </citation>
    <scope>NUCLEOTIDE SEQUENCE</scope>
    <source>
        <strain evidence="4">FT137W</strain>
    </source>
</reference>
<name>A0A941IES9_9BURK</name>
<dbReference type="EMBL" id="JAGSPJ010000003">
    <property type="protein sequence ID" value="MBR7799951.1"/>
    <property type="molecule type" value="Genomic_DNA"/>
</dbReference>
<evidence type="ECO:0000313" key="4">
    <source>
        <dbReference type="EMBL" id="MBR7799951.1"/>
    </source>
</evidence>
<dbReference type="AlphaFoldDB" id="A0A941IES9"/>
<organism evidence="4 5">
    <name type="scientific">Undibacterium fentianense</name>
    <dbReference type="NCBI Taxonomy" id="2828728"/>
    <lineage>
        <taxon>Bacteria</taxon>
        <taxon>Pseudomonadati</taxon>
        <taxon>Pseudomonadota</taxon>
        <taxon>Betaproteobacteria</taxon>
        <taxon>Burkholderiales</taxon>
        <taxon>Oxalobacteraceae</taxon>
        <taxon>Undibacterium</taxon>
    </lineage>
</organism>
<dbReference type="Gene3D" id="3.40.50.150">
    <property type="entry name" value="Vaccinia Virus protein VP39"/>
    <property type="match status" value="1"/>
</dbReference>
<dbReference type="GO" id="GO:0004719">
    <property type="term" value="F:protein-L-isoaspartate (D-aspartate) O-methyltransferase activity"/>
    <property type="evidence" value="ECO:0007669"/>
    <property type="project" value="InterPro"/>
</dbReference>
<dbReference type="InterPro" id="IPR029063">
    <property type="entry name" value="SAM-dependent_MTases_sf"/>
</dbReference>
<comment type="caution">
    <text evidence="4">The sequence shown here is derived from an EMBL/GenBank/DDBJ whole genome shotgun (WGS) entry which is preliminary data.</text>
</comment>
<protein>
    <recommendedName>
        <fullName evidence="2">Protein-L-isoaspartate O-methyltransferase</fullName>
    </recommendedName>
    <alternativeName>
        <fullName evidence="3">Protein L-isoaspartyl methyltransferase</fullName>
    </alternativeName>
</protein>
<dbReference type="RefSeq" id="WP_212675105.1">
    <property type="nucleotide sequence ID" value="NZ_JAGSPJ010000003.1"/>
</dbReference>
<evidence type="ECO:0000256" key="2">
    <source>
        <dbReference type="ARBA" id="ARBA00013346"/>
    </source>
</evidence>
<dbReference type="SUPFAM" id="SSF53335">
    <property type="entry name" value="S-adenosyl-L-methionine-dependent methyltransferases"/>
    <property type="match status" value="1"/>
</dbReference>
<sequence length="216" mass="23338">MNIEQARFNMIEQQIRPTNVSAPEVLELLGVVKRENFFPAGQKSLAFFDTGLPLAAGIVSLSPKLEARIVQDVAAKKTESVLVVGADSGYLAALLAHQARHVTVLEAVAEVKTLAQTNLSQNGIVNVDVQWGDALESSQFATFDVIVVTGSLETVPTNLQEQLNVGGRLFVIVGKAPVMTAQLITRESELFFNTKSLFETVIPALSQVKPMSTFTL</sequence>
<proteinExistence type="inferred from homology"/>
<dbReference type="PANTHER" id="PTHR11579">
    <property type="entry name" value="PROTEIN-L-ISOASPARTATE O-METHYLTRANSFERASE"/>
    <property type="match status" value="1"/>
</dbReference>
<keyword evidence="5" id="KW-1185">Reference proteome</keyword>
<evidence type="ECO:0000313" key="5">
    <source>
        <dbReference type="Proteomes" id="UP000678545"/>
    </source>
</evidence>
<dbReference type="GO" id="GO:0005737">
    <property type="term" value="C:cytoplasm"/>
    <property type="evidence" value="ECO:0007669"/>
    <property type="project" value="TreeGrafter"/>
</dbReference>
<dbReference type="CDD" id="cd02440">
    <property type="entry name" value="AdoMet_MTases"/>
    <property type="match status" value="1"/>
</dbReference>
<dbReference type="PANTHER" id="PTHR11579:SF18">
    <property type="entry name" value="PROTEIN-L-ISOASPARTATE O-METHYLTRANSFERASE"/>
    <property type="match status" value="1"/>
</dbReference>
<comment type="similarity">
    <text evidence="1">Belongs to the methyltransferase superfamily. L-isoaspartyl/D-aspartyl protein methyltransferase family.</text>
</comment>
<accession>A0A941IES9</accession>
<evidence type="ECO:0000256" key="3">
    <source>
        <dbReference type="ARBA" id="ARBA00030757"/>
    </source>
</evidence>
<gene>
    <name evidence="4" type="ORF">KDM90_08070</name>
</gene>
<dbReference type="Pfam" id="PF01135">
    <property type="entry name" value="PCMT"/>
    <property type="match status" value="1"/>
</dbReference>